<dbReference type="Proteomes" id="UP001552299">
    <property type="component" value="Unassembled WGS sequence"/>
</dbReference>
<evidence type="ECO:0000256" key="1">
    <source>
        <dbReference type="SAM" id="MobiDB-lite"/>
    </source>
</evidence>
<name>A0ABD0VJJ0_DENTH</name>
<feature type="region of interest" description="Disordered" evidence="1">
    <location>
        <begin position="195"/>
        <end position="215"/>
    </location>
</feature>
<sequence>MDRKKLIQDQQWETAVSKKTVKMLKQLDGVPGVKWKSPIEPVLNLKELPKVHASTSKESPSQASSSKLGKVKSFKKKTKLKKLKEKKNATQRIIDSLDEYNQTVRQPIRLTDFMSGLKVKEAEEDGDADYLPTEVCRVISVVPNMPVKDVKKAALESCMVVLPMDYSSEEDLYFPEEGESDPEVALQVERINLGSDSEPIDESPDATMADSEENTSLNEAELEEIVQVQLRSVGLYSVVDPSIVNLVGGVESNGVAMLRFDVPQLYKFHKKKEVDIAVDLWRFVP</sequence>
<reference evidence="2 3" key="1">
    <citation type="journal article" date="2024" name="Plant Biotechnol. J.">
        <title>Dendrobium thyrsiflorum genome and its molecular insights into genes involved in important horticultural traits.</title>
        <authorList>
            <person name="Chen B."/>
            <person name="Wang J.Y."/>
            <person name="Zheng P.J."/>
            <person name="Li K.L."/>
            <person name="Liang Y.M."/>
            <person name="Chen X.F."/>
            <person name="Zhang C."/>
            <person name="Zhao X."/>
            <person name="He X."/>
            <person name="Zhang G.Q."/>
            <person name="Liu Z.J."/>
            <person name="Xu Q."/>
        </authorList>
    </citation>
    <scope>NUCLEOTIDE SEQUENCE [LARGE SCALE GENOMIC DNA]</scope>
    <source>
        <strain evidence="2">GZMU011</strain>
    </source>
</reference>
<evidence type="ECO:0000313" key="3">
    <source>
        <dbReference type="Proteomes" id="UP001552299"/>
    </source>
</evidence>
<dbReference type="AlphaFoldDB" id="A0ABD0VJJ0"/>
<comment type="caution">
    <text evidence="2">The sequence shown here is derived from an EMBL/GenBank/DDBJ whole genome shotgun (WGS) entry which is preliminary data.</text>
</comment>
<organism evidence="2 3">
    <name type="scientific">Dendrobium thyrsiflorum</name>
    <name type="common">Pinecone-like raceme dendrobium</name>
    <name type="synonym">Orchid</name>
    <dbReference type="NCBI Taxonomy" id="117978"/>
    <lineage>
        <taxon>Eukaryota</taxon>
        <taxon>Viridiplantae</taxon>
        <taxon>Streptophyta</taxon>
        <taxon>Embryophyta</taxon>
        <taxon>Tracheophyta</taxon>
        <taxon>Spermatophyta</taxon>
        <taxon>Magnoliopsida</taxon>
        <taxon>Liliopsida</taxon>
        <taxon>Asparagales</taxon>
        <taxon>Orchidaceae</taxon>
        <taxon>Epidendroideae</taxon>
        <taxon>Malaxideae</taxon>
        <taxon>Dendrobiinae</taxon>
        <taxon>Dendrobium</taxon>
    </lineage>
</organism>
<proteinExistence type="predicted"/>
<dbReference type="EMBL" id="JANQDX010000004">
    <property type="protein sequence ID" value="KAL0925322.1"/>
    <property type="molecule type" value="Genomic_DNA"/>
</dbReference>
<gene>
    <name evidence="2" type="ORF">M5K25_003643</name>
</gene>
<keyword evidence="3" id="KW-1185">Reference proteome</keyword>
<feature type="compositionally biased region" description="Low complexity" evidence="1">
    <location>
        <begin position="54"/>
        <end position="68"/>
    </location>
</feature>
<accession>A0ABD0VJJ0</accession>
<evidence type="ECO:0000313" key="2">
    <source>
        <dbReference type="EMBL" id="KAL0925322.1"/>
    </source>
</evidence>
<protein>
    <submittedName>
        <fullName evidence="2">Uncharacterized protein</fullName>
    </submittedName>
</protein>
<feature type="region of interest" description="Disordered" evidence="1">
    <location>
        <begin position="51"/>
        <end position="72"/>
    </location>
</feature>